<keyword evidence="7" id="KW-0507">mRNA processing</keyword>
<keyword evidence="13" id="KW-0508">mRNA splicing</keyword>
<evidence type="ECO:0000313" key="26">
    <source>
        <dbReference type="RefSeq" id="XP_026537903.1"/>
    </source>
</evidence>
<dbReference type="Pfam" id="PF22781">
    <property type="entry name" value="Sde2_N_Ubi_vert"/>
    <property type="match status" value="1"/>
</dbReference>
<feature type="coiled-coil region" evidence="20">
    <location>
        <begin position="241"/>
        <end position="275"/>
    </location>
</feature>
<evidence type="ECO:0000256" key="18">
    <source>
        <dbReference type="ARBA" id="ARBA00045767"/>
    </source>
</evidence>
<feature type="domain" description="Splicing regulator SDE2 ubiquitin" evidence="23">
    <location>
        <begin position="137"/>
        <end position="207"/>
    </location>
</feature>
<feature type="region of interest" description="Disordered" evidence="21">
    <location>
        <begin position="306"/>
        <end position="423"/>
    </location>
</feature>
<dbReference type="Proteomes" id="UP000504612">
    <property type="component" value="Unplaced"/>
</dbReference>
<dbReference type="GO" id="GO:0042254">
    <property type="term" value="P:ribosome biogenesis"/>
    <property type="evidence" value="ECO:0007669"/>
    <property type="project" value="UniProtKB-KW"/>
</dbReference>
<evidence type="ECO:0000256" key="16">
    <source>
        <dbReference type="ARBA" id="ARBA00034556"/>
    </source>
</evidence>
<evidence type="ECO:0000256" key="20">
    <source>
        <dbReference type="SAM" id="Coils"/>
    </source>
</evidence>
<evidence type="ECO:0000256" key="19">
    <source>
        <dbReference type="ARBA" id="ARBA00045882"/>
    </source>
</evidence>
<feature type="compositionally biased region" description="Acidic residues" evidence="21">
    <location>
        <begin position="347"/>
        <end position="364"/>
    </location>
</feature>
<evidence type="ECO:0000256" key="7">
    <source>
        <dbReference type="ARBA" id="ARBA00022664"/>
    </source>
</evidence>
<evidence type="ECO:0000256" key="5">
    <source>
        <dbReference type="ARBA" id="ARBA00022517"/>
    </source>
</evidence>
<feature type="domain" description="SDE2-like" evidence="24">
    <location>
        <begin position="208"/>
        <end position="303"/>
    </location>
</feature>
<gene>
    <name evidence="26" type="primary">SDE2</name>
</gene>
<organism evidence="25 26">
    <name type="scientific">Notechis scutatus</name>
    <name type="common">mainland tiger snake</name>
    <dbReference type="NCBI Taxonomy" id="8663"/>
    <lineage>
        <taxon>Eukaryota</taxon>
        <taxon>Metazoa</taxon>
        <taxon>Chordata</taxon>
        <taxon>Craniata</taxon>
        <taxon>Vertebrata</taxon>
        <taxon>Euteleostomi</taxon>
        <taxon>Lepidosauria</taxon>
        <taxon>Squamata</taxon>
        <taxon>Bifurcata</taxon>
        <taxon>Unidentata</taxon>
        <taxon>Episquamata</taxon>
        <taxon>Toxicofera</taxon>
        <taxon>Serpentes</taxon>
        <taxon>Colubroidea</taxon>
        <taxon>Elapidae</taxon>
        <taxon>Hydrophiinae</taxon>
        <taxon>Notechis</taxon>
    </lineage>
</organism>
<evidence type="ECO:0000256" key="1">
    <source>
        <dbReference type="ARBA" id="ARBA00004123"/>
    </source>
</evidence>
<dbReference type="KEGG" id="nss:113421624"/>
<feature type="compositionally biased region" description="Low complexity" evidence="21">
    <location>
        <begin position="310"/>
        <end position="319"/>
    </location>
</feature>
<evidence type="ECO:0000256" key="9">
    <source>
        <dbReference type="ARBA" id="ARBA00022776"/>
    </source>
</evidence>
<dbReference type="GO" id="GO:0006397">
    <property type="term" value="P:mRNA processing"/>
    <property type="evidence" value="ECO:0007669"/>
    <property type="project" value="UniProtKB-KW"/>
</dbReference>
<comment type="similarity">
    <text evidence="3">Belongs to the SDE2 family.</text>
</comment>
<dbReference type="GO" id="GO:0051301">
    <property type="term" value="P:cell division"/>
    <property type="evidence" value="ECO:0007669"/>
    <property type="project" value="UniProtKB-KW"/>
</dbReference>
<dbReference type="GO" id="GO:0005737">
    <property type="term" value="C:cytoplasm"/>
    <property type="evidence" value="ECO:0007669"/>
    <property type="project" value="UniProtKB-SubCell"/>
</dbReference>
<dbReference type="InterPro" id="IPR053821">
    <property type="entry name" value="Sde2_Ubi"/>
</dbReference>
<evidence type="ECO:0000256" key="11">
    <source>
        <dbReference type="ARBA" id="ARBA00023054"/>
    </source>
</evidence>
<evidence type="ECO:0000256" key="12">
    <source>
        <dbReference type="ARBA" id="ARBA00023125"/>
    </source>
</evidence>
<keyword evidence="5" id="KW-0690">Ribosome biogenesis</keyword>
<evidence type="ECO:0000256" key="2">
    <source>
        <dbReference type="ARBA" id="ARBA00004496"/>
    </source>
</evidence>
<accession>A0A6J1VB15</accession>
<reference evidence="26" key="1">
    <citation type="submission" date="2025-08" db="UniProtKB">
        <authorList>
            <consortium name="RefSeq"/>
        </authorList>
    </citation>
    <scope>IDENTIFICATION</scope>
</reference>
<evidence type="ECO:0000256" key="6">
    <source>
        <dbReference type="ARBA" id="ARBA00022618"/>
    </source>
</evidence>
<dbReference type="InterPro" id="IPR025086">
    <property type="entry name" value="SDE2/SF3A3_SAP"/>
</dbReference>
<dbReference type="InterPro" id="IPR051421">
    <property type="entry name" value="RNA_Proc_DNA_Dmg_Regulator"/>
</dbReference>
<evidence type="ECO:0000256" key="8">
    <source>
        <dbReference type="ARBA" id="ARBA00022705"/>
    </source>
</evidence>
<evidence type="ECO:0000259" key="23">
    <source>
        <dbReference type="Pfam" id="PF22781"/>
    </source>
</evidence>
<keyword evidence="6" id="KW-0132">Cell division</keyword>
<dbReference type="Pfam" id="PF22782">
    <property type="entry name" value="SDE2"/>
    <property type="match status" value="1"/>
</dbReference>
<keyword evidence="10" id="KW-0694">RNA-binding</keyword>
<keyword evidence="8" id="KW-0235">DNA replication</keyword>
<dbReference type="GO" id="GO:0006260">
    <property type="term" value="P:DNA replication"/>
    <property type="evidence" value="ECO:0007669"/>
    <property type="project" value="UniProtKB-KW"/>
</dbReference>
<dbReference type="InterPro" id="IPR053822">
    <property type="entry name" value="SDE2-like_dom"/>
</dbReference>
<evidence type="ECO:0000259" key="24">
    <source>
        <dbReference type="Pfam" id="PF22782"/>
    </source>
</evidence>
<comment type="function">
    <text evidence="17">Plays a role in ribosome biogenesis by enabling SNORD3- and SNORD118-dependent cleavage of the 47S rRNA precursor. Binds ncRNA (non-coding RNA) including the snoRNAs SNORD3 and SNORD118.</text>
</comment>
<evidence type="ECO:0000313" key="25">
    <source>
        <dbReference type="Proteomes" id="UP000504612"/>
    </source>
</evidence>
<evidence type="ECO:0000256" key="15">
    <source>
        <dbReference type="ARBA" id="ARBA00023306"/>
    </source>
</evidence>
<keyword evidence="11 20" id="KW-0175">Coiled coil</keyword>
<evidence type="ECO:0000256" key="3">
    <source>
        <dbReference type="ARBA" id="ARBA00008726"/>
    </source>
</evidence>
<comment type="function">
    <text evidence="18">Inhibits translesion DNA synthesis by preventing monoubiquitination of PCNA, this is necessary to counteract damage due to ultraviolet light-induced replication stress. SDE2 is cleaved following PCNA binding, and its complete degradation is necessary to allow S-phase progression following DNA damage.</text>
</comment>
<keyword evidence="14" id="KW-0539">Nucleus</keyword>
<comment type="subcellular location">
    <subcellularLocation>
        <location evidence="2">Cytoplasm</location>
    </subcellularLocation>
    <subcellularLocation>
        <location evidence="1">Nucleus</location>
    </subcellularLocation>
</comment>
<dbReference type="CTD" id="163859"/>
<proteinExistence type="inferred from homology"/>
<keyword evidence="4" id="KW-0963">Cytoplasm</keyword>
<dbReference type="GO" id="GO:0003723">
    <property type="term" value="F:RNA binding"/>
    <property type="evidence" value="ECO:0007669"/>
    <property type="project" value="UniProtKB-KW"/>
</dbReference>
<evidence type="ECO:0000256" key="17">
    <source>
        <dbReference type="ARBA" id="ARBA00045469"/>
    </source>
</evidence>
<dbReference type="RefSeq" id="XP_026537903.1">
    <property type="nucleotide sequence ID" value="XM_026682118.1"/>
</dbReference>
<dbReference type="Pfam" id="PF13297">
    <property type="entry name" value="SDE2_2C"/>
    <property type="match status" value="1"/>
</dbReference>
<evidence type="ECO:0000259" key="22">
    <source>
        <dbReference type="Pfam" id="PF13297"/>
    </source>
</evidence>
<feature type="compositionally biased region" description="Polar residues" evidence="21">
    <location>
        <begin position="366"/>
        <end position="385"/>
    </location>
</feature>
<evidence type="ECO:0000256" key="13">
    <source>
        <dbReference type="ARBA" id="ARBA00023187"/>
    </source>
</evidence>
<evidence type="ECO:0000256" key="10">
    <source>
        <dbReference type="ARBA" id="ARBA00022884"/>
    </source>
</evidence>
<evidence type="ECO:0000256" key="14">
    <source>
        <dbReference type="ARBA" id="ARBA00023242"/>
    </source>
</evidence>
<name>A0A6J1VB15_9SAUR</name>
<keyword evidence="15" id="KW-0131">Cell cycle</keyword>
<dbReference type="GO" id="GO:0008380">
    <property type="term" value="P:RNA splicing"/>
    <property type="evidence" value="ECO:0007669"/>
    <property type="project" value="UniProtKB-KW"/>
</dbReference>
<dbReference type="GeneID" id="113421624"/>
<sequence length="530" mass="58309">MPTTSSQHTICMASETNEIIPPVAVATGRVTRTASFVMLLLPEEPERGCSQADIGRKYGVCKPTQHNEGPRKVPTHAHASPTRSVTWLENLQRNSSVGNILMPDFLFTSLTSPSFFLSCVLPKSREFACVVTGNQKMVVLVRSPLSSELQCLMLPAEDWSVGDFLRSWCQAQGLPQDHFYVKCNGRCINSGGVLHDGALYSVEPRLCGGKGGFGSMLRALGAQIEKTTNREACRDLSGRRLRDVNHEKAMAEWVKQQAEREADKEQRRLERLKRKLVEPKHFFTNPDYQQQCHEMAERLEDSVLKGMQASSSTVVSPESSESRKGAADSGTGPPSEKKRCLWLGIEGVDDPNSSEDNSDEEDESPGTSGRCSTSPGSHISVTDNLNEFPRISEDSVNCSSGSDEKSEDQTENAKKDLLEDPTSSKIVANEKQKTAHILKEEKHTNASCSEKAASQLQHADTARINLMEFNSVAELEAIGLDKLKFELLALGLKCGGTLQERAERLFSVRGLARDQIDPALFAKPSKGKKK</sequence>
<dbReference type="GO" id="GO:0005634">
    <property type="term" value="C:nucleus"/>
    <property type="evidence" value="ECO:0007669"/>
    <property type="project" value="UniProtKB-SubCell"/>
</dbReference>
<evidence type="ECO:0000256" key="4">
    <source>
        <dbReference type="ARBA" id="ARBA00022490"/>
    </source>
</evidence>
<feature type="compositionally biased region" description="Basic and acidic residues" evidence="21">
    <location>
        <begin position="402"/>
        <end position="418"/>
    </location>
</feature>
<feature type="domain" description="SDE2/SF3A3 SAP" evidence="22">
    <location>
        <begin position="448"/>
        <end position="523"/>
    </location>
</feature>
<dbReference type="PANTHER" id="PTHR12786:SF1">
    <property type="entry name" value="SPLICING REGULATOR SDE2"/>
    <property type="match status" value="1"/>
</dbReference>
<dbReference type="PANTHER" id="PTHR12786">
    <property type="entry name" value="SPLICING FACTOR SF3A-RELATED"/>
    <property type="match status" value="1"/>
</dbReference>
<comment type="function">
    <text evidence="19">Plays a role in pre-mRNA splicing by facilitating excision of relatively short introns featuring weak 3'-splice sites (ss) and high GC content. May recruit CACTIN to the spliceosome.</text>
</comment>
<keyword evidence="12" id="KW-0238">DNA-binding</keyword>
<keyword evidence="9" id="KW-0498">Mitosis</keyword>
<evidence type="ECO:0000256" key="21">
    <source>
        <dbReference type="SAM" id="MobiDB-lite"/>
    </source>
</evidence>
<dbReference type="AlphaFoldDB" id="A0A6J1VB15"/>
<protein>
    <recommendedName>
        <fullName evidence="16">Replication stress response regulator SDE2</fullName>
    </recommendedName>
</protein>
<keyword evidence="25" id="KW-1185">Reference proteome</keyword>
<dbReference type="GO" id="GO:0003677">
    <property type="term" value="F:DNA binding"/>
    <property type="evidence" value="ECO:0007669"/>
    <property type="project" value="UniProtKB-KW"/>
</dbReference>